<dbReference type="Gene3D" id="3.40.630.190">
    <property type="entry name" value="LCP protein"/>
    <property type="match status" value="1"/>
</dbReference>
<dbReference type="Pfam" id="PF03816">
    <property type="entry name" value="LytR_cpsA_psr"/>
    <property type="match status" value="1"/>
</dbReference>
<gene>
    <name evidence="6" type="ORF">K7472_29830</name>
</gene>
<dbReference type="PANTHER" id="PTHR33392:SF6">
    <property type="entry name" value="POLYISOPRENYL-TEICHOIC ACID--PEPTIDOGLYCAN TEICHOIC ACID TRANSFERASE TAGU"/>
    <property type="match status" value="1"/>
</dbReference>
<feature type="transmembrane region" description="Helical" evidence="3">
    <location>
        <begin position="233"/>
        <end position="252"/>
    </location>
</feature>
<dbReference type="InterPro" id="IPR027381">
    <property type="entry name" value="LytR/CpsA/Psr_C"/>
</dbReference>
<protein>
    <submittedName>
        <fullName evidence="6">LytR C-terminal domain-containing protein</fullName>
    </submittedName>
</protein>
<dbReference type="Pfam" id="PF13399">
    <property type="entry name" value="LytR_C"/>
    <property type="match status" value="1"/>
</dbReference>
<dbReference type="InterPro" id="IPR004474">
    <property type="entry name" value="LytR_CpsA_psr"/>
</dbReference>
<proteinExistence type="inferred from homology"/>
<dbReference type="RefSeq" id="WP_222981936.1">
    <property type="nucleotide sequence ID" value="NZ_JAINVZ010000033.1"/>
</dbReference>
<name>A0ABS7R0M3_9ACTN</name>
<feature type="region of interest" description="Disordered" evidence="2">
    <location>
        <begin position="1"/>
        <end position="189"/>
    </location>
</feature>
<keyword evidence="3" id="KW-1133">Transmembrane helix</keyword>
<sequence>MSDQEQYGQEPYQGRDPYAPYSPGYPQPEPQGEGQEGHQGQEGYEGREGYEAYDPYAQHAPQQQYAQHQQYGGQPYPGQAPQGYPEQGQGYGVHDHAAYPGQGYDGQGYAGQGYPEQGYAEQQHPEQPHPAQGYGPQQGYPAQEYPAQEYPAAAQPSATVPQQRSPGAEPVEAEAESGPPSGAPGAEGDFHTEEFAFVEEEDEQAEDVIDWLKFSESRTERRDERKRRGRQRVVLLVVVVALALAGGVGYLWQSGRLPGLSAGQGAAAAAGAQKRDVIVVHLREVDSDDSSTALLVGNETTGEGTTVLLPNSLTLSPDSGTTTLAKSVVDDGAAPTRDGLNTLLGADIQGTWRLDTPYLEILVDAVGGITLDADATVASGGKTLVTAGKGQQLDGQGAVAYATYRAAGEPQAKQLARFGQVMQAVLTKMPATASAATKIVNTLGAIPDPSLSNAQLGATLAQLAQQAQGGHYRTTTLPVQTNGTLSEQATDDVVKNVLGGAVKNADPSGIPTIAVQNATGSAKSGDAAQVQVVNSGYTYVSGGTAAPRAASQVLYSSAAQKETAGELAKTLGLPASAVRQGQGAANAQITVVLGRDYHPAAGS</sequence>
<evidence type="ECO:0000313" key="6">
    <source>
        <dbReference type="EMBL" id="MBY8889013.1"/>
    </source>
</evidence>
<accession>A0ABS7R0M3</accession>
<dbReference type="InterPro" id="IPR050922">
    <property type="entry name" value="LytR/CpsA/Psr_CW_biosynth"/>
</dbReference>
<keyword evidence="3" id="KW-0472">Membrane</keyword>
<reference evidence="6 7" key="1">
    <citation type="submission" date="2021-08" db="EMBL/GenBank/DDBJ databases">
        <title>Streptomyces sp. PTM05 isolated from lichen.</title>
        <authorList>
            <person name="Somphong A."/>
            <person name="Phongsopitanun W."/>
            <person name="Tanasupawat S."/>
        </authorList>
    </citation>
    <scope>NUCLEOTIDE SEQUENCE [LARGE SCALE GENOMIC DNA]</scope>
    <source>
        <strain evidence="6 7">Ptm05</strain>
    </source>
</reference>
<feature type="domain" description="LytR/CpsA/Psr regulator C-terminal" evidence="5">
    <location>
        <begin position="512"/>
        <end position="597"/>
    </location>
</feature>
<comment type="caution">
    <text evidence="6">The sequence shown here is derived from an EMBL/GenBank/DDBJ whole genome shotgun (WGS) entry which is preliminary data.</text>
</comment>
<feature type="compositionally biased region" description="Low complexity" evidence="2">
    <location>
        <begin position="52"/>
        <end position="88"/>
    </location>
</feature>
<evidence type="ECO:0000256" key="1">
    <source>
        <dbReference type="ARBA" id="ARBA00006068"/>
    </source>
</evidence>
<feature type="domain" description="Cell envelope-related transcriptional attenuator" evidence="4">
    <location>
        <begin position="331"/>
        <end position="429"/>
    </location>
</feature>
<evidence type="ECO:0000259" key="4">
    <source>
        <dbReference type="Pfam" id="PF03816"/>
    </source>
</evidence>
<evidence type="ECO:0000256" key="2">
    <source>
        <dbReference type="SAM" id="MobiDB-lite"/>
    </source>
</evidence>
<feature type="compositionally biased region" description="Low complexity" evidence="2">
    <location>
        <begin position="129"/>
        <end position="156"/>
    </location>
</feature>
<organism evidence="6 7">
    <name type="scientific">Streptantibioticus parmotrematis</name>
    <dbReference type="NCBI Taxonomy" id="2873249"/>
    <lineage>
        <taxon>Bacteria</taxon>
        <taxon>Bacillati</taxon>
        <taxon>Actinomycetota</taxon>
        <taxon>Actinomycetes</taxon>
        <taxon>Kitasatosporales</taxon>
        <taxon>Streptomycetaceae</taxon>
        <taxon>Streptantibioticus</taxon>
    </lineage>
</organism>
<evidence type="ECO:0000259" key="5">
    <source>
        <dbReference type="Pfam" id="PF13399"/>
    </source>
</evidence>
<dbReference type="Proteomes" id="UP001198565">
    <property type="component" value="Unassembled WGS sequence"/>
</dbReference>
<keyword evidence="7" id="KW-1185">Reference proteome</keyword>
<evidence type="ECO:0000313" key="7">
    <source>
        <dbReference type="Proteomes" id="UP001198565"/>
    </source>
</evidence>
<dbReference type="EMBL" id="JAINVZ010000033">
    <property type="protein sequence ID" value="MBY8889013.1"/>
    <property type="molecule type" value="Genomic_DNA"/>
</dbReference>
<keyword evidence="3" id="KW-0812">Transmembrane</keyword>
<comment type="similarity">
    <text evidence="1">Belongs to the LytR/CpsA/Psr (LCP) family.</text>
</comment>
<evidence type="ECO:0000256" key="3">
    <source>
        <dbReference type="SAM" id="Phobius"/>
    </source>
</evidence>
<dbReference type="PANTHER" id="PTHR33392">
    <property type="entry name" value="POLYISOPRENYL-TEICHOIC ACID--PEPTIDOGLYCAN TEICHOIC ACID TRANSFERASE TAGU"/>
    <property type="match status" value="1"/>
</dbReference>
<feature type="compositionally biased region" description="Low complexity" evidence="2">
    <location>
        <begin position="176"/>
        <end position="187"/>
    </location>
</feature>